<dbReference type="GO" id="GO:0007059">
    <property type="term" value="P:chromosome segregation"/>
    <property type="evidence" value="ECO:0007669"/>
    <property type="project" value="InterPro"/>
</dbReference>
<feature type="compositionally biased region" description="Polar residues" evidence="1">
    <location>
        <begin position="1"/>
        <end position="10"/>
    </location>
</feature>
<feature type="region of interest" description="Disordered" evidence="1">
    <location>
        <begin position="279"/>
        <end position="313"/>
    </location>
</feature>
<dbReference type="STRING" id="139825.A0A401H0X6"/>
<organism evidence="2 3">
    <name type="scientific">Sparassis crispa</name>
    <dbReference type="NCBI Taxonomy" id="139825"/>
    <lineage>
        <taxon>Eukaryota</taxon>
        <taxon>Fungi</taxon>
        <taxon>Dikarya</taxon>
        <taxon>Basidiomycota</taxon>
        <taxon>Agaricomycotina</taxon>
        <taxon>Agaricomycetes</taxon>
        <taxon>Polyporales</taxon>
        <taxon>Sparassidaceae</taxon>
        <taxon>Sparassis</taxon>
    </lineage>
</organism>
<dbReference type="RefSeq" id="XP_027618977.1">
    <property type="nucleotide sequence ID" value="XM_027763176.1"/>
</dbReference>
<proteinExistence type="predicted"/>
<gene>
    <name evidence="2" type="ORF">SCP_1202930</name>
</gene>
<dbReference type="AlphaFoldDB" id="A0A401H0X6"/>
<name>A0A401H0X6_9APHY</name>
<dbReference type="OrthoDB" id="3364649at2759"/>
<dbReference type="InParanoid" id="A0A401H0X6"/>
<dbReference type="EMBL" id="BFAD01000012">
    <property type="protein sequence ID" value="GBE88064.1"/>
    <property type="molecule type" value="Genomic_DNA"/>
</dbReference>
<keyword evidence="3" id="KW-1185">Reference proteome</keyword>
<feature type="compositionally biased region" description="Polar residues" evidence="1">
    <location>
        <begin position="69"/>
        <end position="78"/>
    </location>
</feature>
<feature type="region of interest" description="Disordered" evidence="1">
    <location>
        <begin position="1"/>
        <end position="191"/>
    </location>
</feature>
<protein>
    <recommendedName>
        <fullName evidence="4">Mis12-Mtw1 protein</fullName>
    </recommendedName>
</protein>
<feature type="compositionally biased region" description="Polar residues" evidence="1">
    <location>
        <begin position="226"/>
        <end position="246"/>
    </location>
</feature>
<feature type="compositionally biased region" description="Basic and acidic residues" evidence="1">
    <location>
        <begin position="295"/>
        <end position="304"/>
    </location>
</feature>
<feature type="compositionally biased region" description="Polar residues" evidence="1">
    <location>
        <begin position="279"/>
        <end position="293"/>
    </location>
</feature>
<feature type="compositionally biased region" description="Polar residues" evidence="1">
    <location>
        <begin position="158"/>
        <end position="174"/>
    </location>
</feature>
<dbReference type="InterPro" id="IPR013218">
    <property type="entry name" value="Dsn1/Mis13"/>
</dbReference>
<dbReference type="GeneID" id="38784981"/>
<feature type="compositionally biased region" description="Low complexity" evidence="1">
    <location>
        <begin position="507"/>
        <end position="534"/>
    </location>
</feature>
<dbReference type="PANTHER" id="PTHR14778:SF2">
    <property type="entry name" value="KINETOCHORE-ASSOCIATED PROTEIN DSN1 HOMOLOG"/>
    <property type="match status" value="1"/>
</dbReference>
<sequence>MLPTHSQPPTSKRKETDDGNPLSKATKRLKKEGSTKAGSGSKRKLNGEEQPGGLVIVRAPSARPRSAQGGETLQVESVPQSRASSRPPSAPPHQRSTGESSKPPAKKFRADGTASSTRVVSKSKDREVFTSNRAEPEVDEDVRLMQSETDTLRRRSQAAEQSAGSLNNNVQFLPSKSPRPPSNQRVHDTSLPLPQQETPRIERNRFMRGEEPNHRRKRSLSRGKRISSSYENTGVISHPHTSVSDTSFHKHIDGDLPEPQRVCQLLIWCTHRAMNELTDLSSRAPSEQSSHASTSRREAKKPGRDPPPLSTDGIQLLKRVEEGVMKMLAEKKIDTNVYSSGGVLDARVTKPLRENEQNVKNRAREARFNAHNQRSRAEDLAWSKVQDNYNAYRSEILEEISKLESAKSKGKQRASADQLDEWEVNEYDLPPHFRGGENVGLARKIISAGSDGKSPLRSRLEELEYAMDRLHTIANSALHTTRMSEMDLDRRFALLNISLGARTQAAPSALPSSSTSLSSYLPPSLTRPSPTTDPQDLLRALSRVDAQRPQAQVGDAARRAVREVQRAHDATSGVAERRLTGVPPPTPRKPPGTPRRATTPGKGR</sequence>
<dbReference type="Pfam" id="PF08202">
    <property type="entry name" value="MIS13"/>
    <property type="match status" value="1"/>
</dbReference>
<feature type="compositionally biased region" description="Low complexity" evidence="1">
    <location>
        <begin position="594"/>
        <end position="604"/>
    </location>
</feature>
<evidence type="ECO:0000313" key="3">
    <source>
        <dbReference type="Proteomes" id="UP000287166"/>
    </source>
</evidence>
<dbReference type="PANTHER" id="PTHR14778">
    <property type="entry name" value="KINETOCHORE-ASSOCIATED PROTEIN DSN1 HOMOLOG"/>
    <property type="match status" value="1"/>
</dbReference>
<feature type="compositionally biased region" description="Low complexity" evidence="1">
    <location>
        <begin position="79"/>
        <end position="95"/>
    </location>
</feature>
<feature type="compositionally biased region" description="Basic and acidic residues" evidence="1">
    <location>
        <begin position="556"/>
        <end position="579"/>
    </location>
</feature>
<dbReference type="Proteomes" id="UP000287166">
    <property type="component" value="Unassembled WGS sequence"/>
</dbReference>
<dbReference type="GO" id="GO:0051301">
    <property type="term" value="P:cell division"/>
    <property type="evidence" value="ECO:0007669"/>
    <property type="project" value="InterPro"/>
</dbReference>
<comment type="caution">
    <text evidence="2">The sequence shown here is derived from an EMBL/GenBank/DDBJ whole genome shotgun (WGS) entry which is preliminary data.</text>
</comment>
<evidence type="ECO:0008006" key="4">
    <source>
        <dbReference type="Google" id="ProtNLM"/>
    </source>
</evidence>
<feature type="region of interest" description="Disordered" evidence="1">
    <location>
        <begin position="205"/>
        <end position="246"/>
    </location>
</feature>
<feature type="region of interest" description="Disordered" evidence="1">
    <location>
        <begin position="503"/>
        <end position="604"/>
    </location>
</feature>
<feature type="compositionally biased region" description="Pro residues" evidence="1">
    <location>
        <begin position="582"/>
        <end position="593"/>
    </location>
</feature>
<reference evidence="2 3" key="1">
    <citation type="journal article" date="2018" name="Sci. Rep.">
        <title>Genome sequence of the cauliflower mushroom Sparassis crispa (Hanabiratake) and its association with beneficial usage.</title>
        <authorList>
            <person name="Kiyama R."/>
            <person name="Furutani Y."/>
            <person name="Kawaguchi K."/>
            <person name="Nakanishi T."/>
        </authorList>
    </citation>
    <scope>NUCLEOTIDE SEQUENCE [LARGE SCALE GENOMIC DNA]</scope>
</reference>
<evidence type="ECO:0000256" key="1">
    <source>
        <dbReference type="SAM" id="MobiDB-lite"/>
    </source>
</evidence>
<feature type="compositionally biased region" description="Basic residues" evidence="1">
    <location>
        <begin position="214"/>
        <end position="225"/>
    </location>
</feature>
<dbReference type="GO" id="GO:0000444">
    <property type="term" value="C:MIS12/MIND type complex"/>
    <property type="evidence" value="ECO:0007669"/>
    <property type="project" value="InterPro"/>
</dbReference>
<evidence type="ECO:0000313" key="2">
    <source>
        <dbReference type="EMBL" id="GBE88064.1"/>
    </source>
</evidence>
<accession>A0A401H0X6</accession>